<dbReference type="OrthoDB" id="9783091at2"/>
<evidence type="ECO:0000256" key="9">
    <source>
        <dbReference type="HAMAP-Rule" id="MF_00911"/>
    </source>
</evidence>
<evidence type="ECO:0000256" key="1">
    <source>
        <dbReference type="ARBA" id="ARBA00004370"/>
    </source>
</evidence>
<evidence type="ECO:0000256" key="3">
    <source>
        <dbReference type="ARBA" id="ARBA00022519"/>
    </source>
</evidence>
<dbReference type="RefSeq" id="WP_109271319.1">
    <property type="nucleotide sequence ID" value="NZ_QFFF01000001.1"/>
</dbReference>
<dbReference type="Proteomes" id="UP000245916">
    <property type="component" value="Unassembled WGS sequence"/>
</dbReference>
<dbReference type="PANTHER" id="PTHR35851">
    <property type="entry name" value="CELL DIVISION PROTEIN FTSQ"/>
    <property type="match status" value="1"/>
</dbReference>
<dbReference type="InterPro" id="IPR026579">
    <property type="entry name" value="FtsQ"/>
</dbReference>
<dbReference type="Pfam" id="PF03799">
    <property type="entry name" value="FtsQ_DivIB_C"/>
    <property type="match status" value="1"/>
</dbReference>
<dbReference type="InterPro" id="IPR045335">
    <property type="entry name" value="FtsQ_C_sf"/>
</dbReference>
<keyword evidence="4 9" id="KW-0132">Cell division</keyword>
<keyword evidence="8 9" id="KW-0131">Cell cycle</keyword>
<feature type="region of interest" description="Disordered" evidence="10">
    <location>
        <begin position="286"/>
        <end position="305"/>
    </location>
</feature>
<dbReference type="Gene3D" id="3.10.20.310">
    <property type="entry name" value="membrane protein fhac"/>
    <property type="match status" value="1"/>
</dbReference>
<comment type="function">
    <text evidence="9">Essential cell division protein.</text>
</comment>
<dbReference type="InterPro" id="IPR034746">
    <property type="entry name" value="POTRA"/>
</dbReference>
<evidence type="ECO:0000256" key="7">
    <source>
        <dbReference type="ARBA" id="ARBA00023136"/>
    </source>
</evidence>
<dbReference type="PANTHER" id="PTHR35851:SF1">
    <property type="entry name" value="CELL DIVISION PROTEIN FTSQ"/>
    <property type="match status" value="1"/>
</dbReference>
<dbReference type="Pfam" id="PF08478">
    <property type="entry name" value="POTRA_1"/>
    <property type="match status" value="1"/>
</dbReference>
<protein>
    <recommendedName>
        <fullName evidence="9">Cell division protein FtsQ</fullName>
    </recommendedName>
</protein>
<dbReference type="HAMAP" id="MF_00911">
    <property type="entry name" value="FtsQ_subfam"/>
    <property type="match status" value="1"/>
</dbReference>
<dbReference type="GO" id="GO:0005886">
    <property type="term" value="C:plasma membrane"/>
    <property type="evidence" value="ECO:0007669"/>
    <property type="project" value="UniProtKB-SubCell"/>
</dbReference>
<evidence type="ECO:0000256" key="4">
    <source>
        <dbReference type="ARBA" id="ARBA00022618"/>
    </source>
</evidence>
<feature type="domain" description="POTRA" evidence="11">
    <location>
        <begin position="83"/>
        <end position="151"/>
    </location>
</feature>
<name>A0A2U2J4B4_9SPHN</name>
<keyword evidence="2 9" id="KW-1003">Cell membrane</keyword>
<dbReference type="Gene3D" id="3.40.50.11690">
    <property type="entry name" value="Cell division protein FtsQ/DivIB"/>
    <property type="match status" value="1"/>
</dbReference>
<evidence type="ECO:0000313" key="13">
    <source>
        <dbReference type="Proteomes" id="UP000245916"/>
    </source>
</evidence>
<keyword evidence="5 9" id="KW-0812">Transmembrane</keyword>
<dbReference type="AlphaFoldDB" id="A0A2U2J4B4"/>
<dbReference type="GO" id="GO:0043093">
    <property type="term" value="P:FtsZ-dependent cytokinesis"/>
    <property type="evidence" value="ECO:0007669"/>
    <property type="project" value="UniProtKB-UniRule"/>
</dbReference>
<evidence type="ECO:0000256" key="10">
    <source>
        <dbReference type="SAM" id="MobiDB-lite"/>
    </source>
</evidence>
<comment type="subcellular location">
    <subcellularLocation>
        <location evidence="9">Cell inner membrane</location>
        <topology evidence="9">Single-pass type II membrane protein</topology>
    </subcellularLocation>
    <subcellularLocation>
        <location evidence="1">Membrane</location>
    </subcellularLocation>
    <text evidence="9">Localizes to the division septum.</text>
</comment>
<feature type="compositionally biased region" description="Basic residues" evidence="10">
    <location>
        <begin position="14"/>
        <end position="28"/>
    </location>
</feature>
<feature type="transmembrane region" description="Helical" evidence="9">
    <location>
        <begin position="44"/>
        <end position="66"/>
    </location>
</feature>
<organism evidence="12 13">
    <name type="scientific">Allosphingosinicella humi</name>
    <dbReference type="NCBI Taxonomy" id="2068657"/>
    <lineage>
        <taxon>Bacteria</taxon>
        <taxon>Pseudomonadati</taxon>
        <taxon>Pseudomonadota</taxon>
        <taxon>Alphaproteobacteria</taxon>
        <taxon>Sphingomonadales</taxon>
        <taxon>Sphingomonadaceae</taxon>
        <taxon>Allosphingosinicella</taxon>
    </lineage>
</organism>
<dbReference type="InterPro" id="IPR005548">
    <property type="entry name" value="Cell_div_FtsQ/DivIB_C"/>
</dbReference>
<evidence type="ECO:0000313" key="12">
    <source>
        <dbReference type="EMBL" id="PWG03180.1"/>
    </source>
</evidence>
<sequence length="305" mass="32864">MSARIARGSSSAKSRPRSKTPARGKGRAKPADTLPISDAALRRIGFWLFLGMVLAVAIAVAVAMGIPRAIAWSAGEAVGEAGFAVKRVEIKGLERMQRLPVYAVALDQESMAMPLIDLDGTRERLLKFGWVEEARVSRRLPDTLVVDVVERTPAAVWQHNQRLALIDRHGVVLEDVKLEAMPDLPLVIGPAANHHADELVALFAATPELKPMLAGATWIGGRRWDIRFQSGEVLALPEGAEAAKKALIHFARMDKAAQLLGRGLVRFDMRIPGKIVVRVSDVPGSSVPEMEAAAPPPAIDAATTI</sequence>
<dbReference type="GO" id="GO:0090529">
    <property type="term" value="P:cell septum assembly"/>
    <property type="evidence" value="ECO:0007669"/>
    <property type="project" value="InterPro"/>
</dbReference>
<dbReference type="GO" id="GO:0032153">
    <property type="term" value="C:cell division site"/>
    <property type="evidence" value="ECO:0007669"/>
    <property type="project" value="UniProtKB-UniRule"/>
</dbReference>
<evidence type="ECO:0000256" key="6">
    <source>
        <dbReference type="ARBA" id="ARBA00022989"/>
    </source>
</evidence>
<evidence type="ECO:0000256" key="2">
    <source>
        <dbReference type="ARBA" id="ARBA00022475"/>
    </source>
</evidence>
<keyword evidence="13" id="KW-1185">Reference proteome</keyword>
<accession>A0A2U2J4B4</accession>
<comment type="similarity">
    <text evidence="9">Belongs to the FtsQ/DivIB family. FtsQ subfamily.</text>
</comment>
<evidence type="ECO:0000256" key="5">
    <source>
        <dbReference type="ARBA" id="ARBA00022692"/>
    </source>
</evidence>
<dbReference type="InterPro" id="IPR013685">
    <property type="entry name" value="POTRA_FtsQ_type"/>
</dbReference>
<dbReference type="EMBL" id="QFFF01000001">
    <property type="protein sequence ID" value="PWG03180.1"/>
    <property type="molecule type" value="Genomic_DNA"/>
</dbReference>
<feature type="region of interest" description="Disordered" evidence="10">
    <location>
        <begin position="1"/>
        <end position="31"/>
    </location>
</feature>
<gene>
    <name evidence="9" type="primary">ftsQ</name>
    <name evidence="12" type="ORF">DF286_10120</name>
</gene>
<reference evidence="12 13" key="1">
    <citation type="submission" date="2018-05" db="EMBL/GenBank/DDBJ databases">
        <title>Genome of Sphingosinicella humi QZX222.</title>
        <authorList>
            <person name="Qiao Z."/>
            <person name="Wang G."/>
        </authorList>
    </citation>
    <scope>NUCLEOTIDE SEQUENCE [LARGE SCALE GENOMIC DNA]</scope>
    <source>
        <strain evidence="12 13">QZX222</strain>
    </source>
</reference>
<comment type="caution">
    <text evidence="12">The sequence shown here is derived from an EMBL/GenBank/DDBJ whole genome shotgun (WGS) entry which is preliminary data.</text>
</comment>
<keyword evidence="7 9" id="KW-0472">Membrane</keyword>
<keyword evidence="6 9" id="KW-1133">Transmembrane helix</keyword>
<proteinExistence type="inferred from homology"/>
<keyword evidence="3 9" id="KW-0997">Cell inner membrane</keyword>
<evidence type="ECO:0000256" key="8">
    <source>
        <dbReference type="ARBA" id="ARBA00023306"/>
    </source>
</evidence>
<evidence type="ECO:0000259" key="11">
    <source>
        <dbReference type="PROSITE" id="PS51779"/>
    </source>
</evidence>
<dbReference type="PROSITE" id="PS51779">
    <property type="entry name" value="POTRA"/>
    <property type="match status" value="1"/>
</dbReference>